<keyword evidence="3 5" id="KW-1133">Transmembrane helix</keyword>
<protein>
    <recommendedName>
        <fullName evidence="6">G-protein coupled receptors family 1 profile domain-containing protein</fullName>
    </recommendedName>
</protein>
<feature type="transmembrane region" description="Helical" evidence="5">
    <location>
        <begin position="288"/>
        <end position="312"/>
    </location>
</feature>
<sequence length="372" mass="41371">MNSSRLDHHLVMSTFKSVSESKVSDHLSPANPLINNEVYNKFVICALPFIQFFNVIGIITNIITIIVFAKLGRAESTNISFQALGICDLILSVLSFWTYTNSTLRLSKIDVPFDTSTVHILTGTALWNFVVRWGALITAYISLERCLCVLKPLKVRRILTPKVTTVAVMVMFVFTVGPAVYLHFKYKFVWKSIPNQNDTILGISVIKSQAVILFGTFVNIFAGLTQPITAFVLVVICTVYLGIYLGRASAWRRGATSAGTSGAETTAGKGSQKEAATSQKENRVLRMVVSIAVVFIICVTPSTIHMFTLGIFQKVSFDPKYRNFLNTLFISSSLGSSINTSVNIFIYYRMGSRYKAVFRQLFCIVNKDSPKK</sequence>
<evidence type="ECO:0000256" key="4">
    <source>
        <dbReference type="ARBA" id="ARBA00023136"/>
    </source>
</evidence>
<proteinExistence type="predicted"/>
<gene>
    <name evidence="7" type="ORF">RRG08_005516</name>
</gene>
<dbReference type="Proteomes" id="UP001283361">
    <property type="component" value="Unassembled WGS sequence"/>
</dbReference>
<dbReference type="Gene3D" id="1.20.1070.10">
    <property type="entry name" value="Rhodopsin 7-helix transmembrane proteins"/>
    <property type="match status" value="1"/>
</dbReference>
<dbReference type="Pfam" id="PF00001">
    <property type="entry name" value="7tm_1"/>
    <property type="match status" value="1"/>
</dbReference>
<dbReference type="InterPro" id="IPR017452">
    <property type="entry name" value="GPCR_Rhodpsn_7TM"/>
</dbReference>
<comment type="caution">
    <text evidence="7">The sequence shown here is derived from an EMBL/GenBank/DDBJ whole genome shotgun (WGS) entry which is preliminary data.</text>
</comment>
<evidence type="ECO:0000256" key="5">
    <source>
        <dbReference type="SAM" id="Phobius"/>
    </source>
</evidence>
<evidence type="ECO:0000256" key="2">
    <source>
        <dbReference type="ARBA" id="ARBA00022692"/>
    </source>
</evidence>
<name>A0AAE0XR44_9GAST</name>
<evidence type="ECO:0000313" key="8">
    <source>
        <dbReference type="Proteomes" id="UP001283361"/>
    </source>
</evidence>
<keyword evidence="8" id="KW-1185">Reference proteome</keyword>
<dbReference type="GO" id="GO:0004930">
    <property type="term" value="F:G protein-coupled receptor activity"/>
    <property type="evidence" value="ECO:0007669"/>
    <property type="project" value="InterPro"/>
</dbReference>
<feature type="transmembrane region" description="Helical" evidence="5">
    <location>
        <begin position="81"/>
        <end position="100"/>
    </location>
</feature>
<dbReference type="InterPro" id="IPR052954">
    <property type="entry name" value="GPCR-Ligand_Int"/>
</dbReference>
<dbReference type="PROSITE" id="PS50262">
    <property type="entry name" value="G_PROTEIN_RECEP_F1_2"/>
    <property type="match status" value="1"/>
</dbReference>
<evidence type="ECO:0000259" key="6">
    <source>
        <dbReference type="PROSITE" id="PS50262"/>
    </source>
</evidence>
<evidence type="ECO:0000256" key="1">
    <source>
        <dbReference type="ARBA" id="ARBA00004370"/>
    </source>
</evidence>
<keyword evidence="4 5" id="KW-0472">Membrane</keyword>
<dbReference type="PANTHER" id="PTHR46641:SF2">
    <property type="entry name" value="FMRFAMIDE RECEPTOR"/>
    <property type="match status" value="1"/>
</dbReference>
<feature type="transmembrane region" description="Helical" evidence="5">
    <location>
        <begin position="163"/>
        <end position="184"/>
    </location>
</feature>
<keyword evidence="2 5" id="KW-0812">Transmembrane</keyword>
<dbReference type="GO" id="GO:0016020">
    <property type="term" value="C:membrane"/>
    <property type="evidence" value="ECO:0007669"/>
    <property type="project" value="UniProtKB-SubCell"/>
</dbReference>
<feature type="transmembrane region" description="Helical" evidence="5">
    <location>
        <begin position="49"/>
        <end position="69"/>
    </location>
</feature>
<dbReference type="PRINTS" id="PR00237">
    <property type="entry name" value="GPCRRHODOPSN"/>
</dbReference>
<organism evidence="7 8">
    <name type="scientific">Elysia crispata</name>
    <name type="common">lettuce slug</name>
    <dbReference type="NCBI Taxonomy" id="231223"/>
    <lineage>
        <taxon>Eukaryota</taxon>
        <taxon>Metazoa</taxon>
        <taxon>Spiralia</taxon>
        <taxon>Lophotrochozoa</taxon>
        <taxon>Mollusca</taxon>
        <taxon>Gastropoda</taxon>
        <taxon>Heterobranchia</taxon>
        <taxon>Euthyneura</taxon>
        <taxon>Panpulmonata</taxon>
        <taxon>Sacoglossa</taxon>
        <taxon>Placobranchoidea</taxon>
        <taxon>Plakobranchidae</taxon>
        <taxon>Elysia</taxon>
    </lineage>
</organism>
<feature type="domain" description="G-protein coupled receptors family 1 profile" evidence="6">
    <location>
        <begin position="60"/>
        <end position="347"/>
    </location>
</feature>
<evidence type="ECO:0000256" key="3">
    <source>
        <dbReference type="ARBA" id="ARBA00022989"/>
    </source>
</evidence>
<comment type="subcellular location">
    <subcellularLocation>
        <location evidence="1">Membrane</location>
    </subcellularLocation>
</comment>
<dbReference type="EMBL" id="JAWDGP010007774">
    <property type="protein sequence ID" value="KAK3705125.1"/>
    <property type="molecule type" value="Genomic_DNA"/>
</dbReference>
<accession>A0AAE0XR44</accession>
<feature type="transmembrane region" description="Helical" evidence="5">
    <location>
        <begin position="324"/>
        <end position="348"/>
    </location>
</feature>
<dbReference type="AlphaFoldDB" id="A0AAE0XR44"/>
<reference evidence="7" key="1">
    <citation type="journal article" date="2023" name="G3 (Bethesda)">
        <title>A reference genome for the long-term kleptoplast-retaining sea slug Elysia crispata morphotype clarki.</title>
        <authorList>
            <person name="Eastman K.E."/>
            <person name="Pendleton A.L."/>
            <person name="Shaikh M.A."/>
            <person name="Suttiyut T."/>
            <person name="Ogas R."/>
            <person name="Tomko P."/>
            <person name="Gavelis G."/>
            <person name="Widhalm J.R."/>
            <person name="Wisecaver J.H."/>
        </authorList>
    </citation>
    <scope>NUCLEOTIDE SEQUENCE</scope>
    <source>
        <strain evidence="7">ECLA1</strain>
    </source>
</reference>
<evidence type="ECO:0000313" key="7">
    <source>
        <dbReference type="EMBL" id="KAK3705125.1"/>
    </source>
</evidence>
<feature type="transmembrane region" description="Helical" evidence="5">
    <location>
        <begin position="120"/>
        <end position="143"/>
    </location>
</feature>
<dbReference type="SUPFAM" id="SSF81321">
    <property type="entry name" value="Family A G protein-coupled receptor-like"/>
    <property type="match status" value="1"/>
</dbReference>
<dbReference type="PANTHER" id="PTHR46641">
    <property type="entry name" value="FMRFAMIDE RECEPTOR-RELATED"/>
    <property type="match status" value="1"/>
</dbReference>
<feature type="transmembrane region" description="Helical" evidence="5">
    <location>
        <begin position="228"/>
        <end position="246"/>
    </location>
</feature>
<dbReference type="InterPro" id="IPR000276">
    <property type="entry name" value="GPCR_Rhodpsn"/>
</dbReference>